<feature type="non-terminal residue" evidence="1">
    <location>
        <position position="1"/>
    </location>
</feature>
<sequence length="65" mass="7654">FSLDADTVLTNLQTLRILIEENRKVIAPMLSRHGKLWSNFWGALSPDEYYARSEDYVELVQRKRV</sequence>
<protein>
    <submittedName>
        <fullName evidence="1">PLOD3 isoform 13</fullName>
    </submittedName>
</protein>
<dbReference type="AlphaFoldDB" id="A0A2J8Q8Q8"/>
<evidence type="ECO:0000313" key="2">
    <source>
        <dbReference type="Proteomes" id="UP000236370"/>
    </source>
</evidence>
<proteinExistence type="predicted"/>
<dbReference type="InterPro" id="IPR050757">
    <property type="entry name" value="Collagen_mod_GT25"/>
</dbReference>
<dbReference type="EMBL" id="NBAG03000065">
    <property type="protein sequence ID" value="PNI92657.1"/>
    <property type="molecule type" value="Genomic_DNA"/>
</dbReference>
<organism evidence="1 2">
    <name type="scientific">Pan troglodytes</name>
    <name type="common">Chimpanzee</name>
    <dbReference type="NCBI Taxonomy" id="9598"/>
    <lineage>
        <taxon>Eukaryota</taxon>
        <taxon>Metazoa</taxon>
        <taxon>Chordata</taxon>
        <taxon>Craniata</taxon>
        <taxon>Vertebrata</taxon>
        <taxon>Euteleostomi</taxon>
        <taxon>Mammalia</taxon>
        <taxon>Eutheria</taxon>
        <taxon>Euarchontoglires</taxon>
        <taxon>Primates</taxon>
        <taxon>Haplorrhini</taxon>
        <taxon>Catarrhini</taxon>
        <taxon>Hominidae</taxon>
        <taxon>Pan</taxon>
    </lineage>
</organism>
<name>A0A2J8Q8Q8_PANTR</name>
<reference evidence="1 2" key="1">
    <citation type="submission" date="2017-12" db="EMBL/GenBank/DDBJ databases">
        <title>High-resolution comparative analysis of great ape genomes.</title>
        <authorList>
            <person name="Pollen A."/>
            <person name="Hastie A."/>
            <person name="Hormozdiari F."/>
            <person name="Dougherty M."/>
            <person name="Liu R."/>
            <person name="Chaisson M."/>
            <person name="Hoppe E."/>
            <person name="Hill C."/>
            <person name="Pang A."/>
            <person name="Hillier L."/>
            <person name="Baker C."/>
            <person name="Armstrong J."/>
            <person name="Shendure J."/>
            <person name="Paten B."/>
            <person name="Wilson R."/>
            <person name="Chao H."/>
            <person name="Schneider V."/>
            <person name="Ventura M."/>
            <person name="Kronenberg Z."/>
            <person name="Murali S."/>
            <person name="Gordon D."/>
            <person name="Cantsilieris S."/>
            <person name="Munson K."/>
            <person name="Nelson B."/>
            <person name="Raja A."/>
            <person name="Underwood J."/>
            <person name="Diekhans M."/>
            <person name="Fiddes I."/>
            <person name="Haussler D."/>
            <person name="Eichler E."/>
        </authorList>
    </citation>
    <scope>NUCLEOTIDE SEQUENCE [LARGE SCALE GENOMIC DNA]</scope>
    <source>
        <strain evidence="1">Yerkes chimp pedigree #C0471</strain>
    </source>
</reference>
<dbReference type="PANTHER" id="PTHR10730">
    <property type="entry name" value="PROCOLLAGEN-LYSINE,2-OXOGLUTARATE 5-DIOXYGENASE/GLYCOSYLTRANSFERASE 25 FAMILY MEMBER"/>
    <property type="match status" value="1"/>
</dbReference>
<dbReference type="PANTHER" id="PTHR10730:SF7">
    <property type="entry name" value="MULTIFUNCTIONAL PROCOLLAGEN LYSINE HYDROXYLASE AND GLYCOSYLTRANSFERASE LH3"/>
    <property type="match status" value="1"/>
</dbReference>
<comment type="caution">
    <text evidence="1">The sequence shown here is derived from an EMBL/GenBank/DDBJ whole genome shotgun (WGS) entry which is preliminary data.</text>
</comment>
<accession>A0A2J8Q8Q8</accession>
<gene>
    <name evidence="1" type="ORF">CK820_G0040743</name>
</gene>
<evidence type="ECO:0000313" key="1">
    <source>
        <dbReference type="EMBL" id="PNI92657.1"/>
    </source>
</evidence>
<dbReference type="Proteomes" id="UP000236370">
    <property type="component" value="Unassembled WGS sequence"/>
</dbReference>